<keyword evidence="5 9" id="KW-0472">Membrane</keyword>
<dbReference type="AlphaFoldDB" id="A0A1D1W9N1"/>
<dbReference type="PROSITE" id="PS50262">
    <property type="entry name" value="G_PROTEIN_RECEP_F1_2"/>
    <property type="match status" value="1"/>
</dbReference>
<gene>
    <name evidence="11" type="primary">RvY_19127-1</name>
    <name evidence="11" type="synonym">RvY_19127.1</name>
    <name evidence="11" type="ORF">RvY_19127</name>
</gene>
<evidence type="ECO:0000256" key="7">
    <source>
        <dbReference type="ARBA" id="ARBA00023224"/>
    </source>
</evidence>
<keyword evidence="3 9" id="KW-1133">Transmembrane helix</keyword>
<feature type="transmembrane region" description="Helical" evidence="9">
    <location>
        <begin position="56"/>
        <end position="73"/>
    </location>
</feature>
<evidence type="ECO:0000313" key="12">
    <source>
        <dbReference type="Proteomes" id="UP000186922"/>
    </source>
</evidence>
<evidence type="ECO:0000256" key="6">
    <source>
        <dbReference type="ARBA" id="ARBA00023170"/>
    </source>
</evidence>
<keyword evidence="4" id="KW-0297">G-protein coupled receptor</keyword>
<keyword evidence="7" id="KW-0807">Transducer</keyword>
<evidence type="ECO:0000256" key="4">
    <source>
        <dbReference type="ARBA" id="ARBA00023040"/>
    </source>
</evidence>
<dbReference type="EMBL" id="BDGG01000024">
    <property type="protein sequence ID" value="GAV09623.1"/>
    <property type="molecule type" value="Genomic_DNA"/>
</dbReference>
<organism evidence="11 12">
    <name type="scientific">Ramazzottius varieornatus</name>
    <name type="common">Water bear</name>
    <name type="synonym">Tardigrade</name>
    <dbReference type="NCBI Taxonomy" id="947166"/>
    <lineage>
        <taxon>Eukaryota</taxon>
        <taxon>Metazoa</taxon>
        <taxon>Ecdysozoa</taxon>
        <taxon>Tardigrada</taxon>
        <taxon>Eutardigrada</taxon>
        <taxon>Parachela</taxon>
        <taxon>Hypsibioidea</taxon>
        <taxon>Ramazzottiidae</taxon>
        <taxon>Ramazzottius</taxon>
    </lineage>
</organism>
<accession>A0A1D1W9N1</accession>
<feature type="transmembrane region" description="Helical" evidence="9">
    <location>
        <begin position="20"/>
        <end position="44"/>
    </location>
</feature>
<name>A0A1D1W9N1_RAMVA</name>
<keyword evidence="8" id="KW-0844">Vision</keyword>
<evidence type="ECO:0000256" key="1">
    <source>
        <dbReference type="ARBA" id="ARBA00004141"/>
    </source>
</evidence>
<evidence type="ECO:0000256" key="8">
    <source>
        <dbReference type="ARBA" id="ARBA00023305"/>
    </source>
</evidence>
<dbReference type="Pfam" id="PF00001">
    <property type="entry name" value="7tm_1"/>
    <property type="match status" value="1"/>
</dbReference>
<evidence type="ECO:0000256" key="2">
    <source>
        <dbReference type="ARBA" id="ARBA00022692"/>
    </source>
</evidence>
<evidence type="ECO:0000256" key="3">
    <source>
        <dbReference type="ARBA" id="ARBA00022989"/>
    </source>
</evidence>
<evidence type="ECO:0000256" key="5">
    <source>
        <dbReference type="ARBA" id="ARBA00023136"/>
    </source>
</evidence>
<dbReference type="Proteomes" id="UP000186922">
    <property type="component" value="Unassembled WGS sequence"/>
</dbReference>
<dbReference type="SUPFAM" id="SSF81321">
    <property type="entry name" value="Family A G protein-coupled receptor-like"/>
    <property type="match status" value="1"/>
</dbReference>
<evidence type="ECO:0000313" key="11">
    <source>
        <dbReference type="EMBL" id="GAV09623.1"/>
    </source>
</evidence>
<keyword evidence="12" id="KW-1185">Reference proteome</keyword>
<evidence type="ECO:0000259" key="10">
    <source>
        <dbReference type="PROSITE" id="PS50262"/>
    </source>
</evidence>
<comment type="subcellular location">
    <subcellularLocation>
        <location evidence="1">Membrane</location>
        <topology evidence="1">Multi-pass membrane protein</topology>
    </subcellularLocation>
</comment>
<sequence>MSHNNSLLHANDNNTSTPSWWTATPVCFLLIMVILTTLNGTLLYVFARNQNLRTTFNVYVVSVLLANLVETLVQMPLNLAHYLHWLSVTACPFYIYSAAVQAVVVCSHTLITLNRVWAVTAPVSYRKYHRMKVSLAVVNVHQTYDKNNGCVLLGAISGQRGHRQCKKSA</sequence>
<feature type="transmembrane region" description="Helical" evidence="9">
    <location>
        <begin position="93"/>
        <end position="117"/>
    </location>
</feature>
<dbReference type="OrthoDB" id="9445642at2759"/>
<dbReference type="Gene3D" id="1.20.1070.10">
    <property type="entry name" value="Rhodopsin 7-helix transmembrane proteins"/>
    <property type="match status" value="1"/>
</dbReference>
<reference evidence="11 12" key="1">
    <citation type="journal article" date="2016" name="Nat. Commun.">
        <title>Extremotolerant tardigrade genome and improved radiotolerance of human cultured cells by tardigrade-unique protein.</title>
        <authorList>
            <person name="Hashimoto T."/>
            <person name="Horikawa D.D."/>
            <person name="Saito Y."/>
            <person name="Kuwahara H."/>
            <person name="Kozuka-Hata H."/>
            <person name="Shin-I T."/>
            <person name="Minakuchi Y."/>
            <person name="Ohishi K."/>
            <person name="Motoyama A."/>
            <person name="Aizu T."/>
            <person name="Enomoto A."/>
            <person name="Kondo K."/>
            <person name="Tanaka S."/>
            <person name="Hara Y."/>
            <person name="Koshikawa S."/>
            <person name="Sagara H."/>
            <person name="Miura T."/>
            <person name="Yokobori S."/>
            <person name="Miyagawa K."/>
            <person name="Suzuki Y."/>
            <person name="Kubo T."/>
            <person name="Oyama M."/>
            <person name="Kohara Y."/>
            <person name="Fujiyama A."/>
            <person name="Arakawa K."/>
            <person name="Katayama T."/>
            <person name="Toyoda A."/>
            <person name="Kunieda T."/>
        </authorList>
    </citation>
    <scope>NUCLEOTIDE SEQUENCE [LARGE SCALE GENOMIC DNA]</scope>
    <source>
        <strain evidence="11 12">YOKOZUNA-1</strain>
    </source>
</reference>
<dbReference type="InterPro" id="IPR050125">
    <property type="entry name" value="GPCR_opsins"/>
</dbReference>
<protein>
    <recommendedName>
        <fullName evidence="10">G-protein coupled receptors family 1 profile domain-containing protein</fullName>
    </recommendedName>
</protein>
<proteinExistence type="predicted"/>
<comment type="caution">
    <text evidence="11">The sequence shown here is derived from an EMBL/GenBank/DDBJ whole genome shotgun (WGS) entry which is preliminary data.</text>
</comment>
<keyword evidence="8" id="KW-0716">Sensory transduction</keyword>
<dbReference type="GO" id="GO:0016020">
    <property type="term" value="C:membrane"/>
    <property type="evidence" value="ECO:0007669"/>
    <property type="project" value="UniProtKB-SubCell"/>
</dbReference>
<evidence type="ECO:0000256" key="9">
    <source>
        <dbReference type="SAM" id="Phobius"/>
    </source>
</evidence>
<keyword evidence="6" id="KW-0675">Receptor</keyword>
<feature type="domain" description="G-protein coupled receptors family 1 profile" evidence="10">
    <location>
        <begin position="38"/>
        <end position="138"/>
    </location>
</feature>
<dbReference type="InterPro" id="IPR017452">
    <property type="entry name" value="GPCR_Rhodpsn_7TM"/>
</dbReference>
<dbReference type="InterPro" id="IPR000276">
    <property type="entry name" value="GPCR_Rhodpsn"/>
</dbReference>
<dbReference type="GO" id="GO:0004930">
    <property type="term" value="F:G protein-coupled receptor activity"/>
    <property type="evidence" value="ECO:0007669"/>
    <property type="project" value="UniProtKB-KW"/>
</dbReference>
<dbReference type="PANTHER" id="PTHR24240">
    <property type="entry name" value="OPSIN"/>
    <property type="match status" value="1"/>
</dbReference>
<dbReference type="STRING" id="947166.A0A1D1W9N1"/>
<dbReference type="GO" id="GO:0007601">
    <property type="term" value="P:visual perception"/>
    <property type="evidence" value="ECO:0007669"/>
    <property type="project" value="UniProtKB-KW"/>
</dbReference>
<keyword evidence="2 9" id="KW-0812">Transmembrane</keyword>